<organism evidence="1 2">
    <name type="scientific">Bacillus phage SalinJah</name>
    <dbReference type="NCBI Taxonomy" id="1837830"/>
    <lineage>
        <taxon>Viruses</taxon>
        <taxon>Duplodnaviria</taxon>
        <taxon>Heunggongvirae</taxon>
        <taxon>Uroviricota</taxon>
        <taxon>Caudoviricetes</taxon>
        <taxon>Herelleviridae</taxon>
        <taxon>Bastillevirinae</taxon>
        <taxon>Wphvirus</taxon>
        <taxon>Wphvirus BPS13</taxon>
    </lineage>
</organism>
<sequence length="108" mass="12827">MTRHTRNRQRIKAIHMETGIVTKYHMEDKNLPIIRYRAALAGREIDPTFKWVRAERANFKYDEVNGITEYYVDKNIISWTTIKQGHVFRSNMNPKHSSVMTYRIGVTL</sequence>
<gene>
    <name evidence="1" type="ORF">SALINJAH_21</name>
</gene>
<dbReference type="GeneID" id="29059919"/>
<protein>
    <submittedName>
        <fullName evidence="1">Uncharacterized protein</fullName>
    </submittedName>
</protein>
<dbReference type="EMBL" id="KX011169">
    <property type="protein sequence ID" value="ANH50668.1"/>
    <property type="molecule type" value="Genomic_DNA"/>
</dbReference>
<accession>A0A173GC01</accession>
<reference evidence="2" key="1">
    <citation type="submission" date="2016-04" db="EMBL/GenBank/DDBJ databases">
        <authorList>
            <person name="Adebesin M.O."/>
            <person name="Ahama K."/>
            <person name="Alekasir E.M."/>
            <person name="Ali S."/>
            <person name="Aligholizadeh E."/>
            <person name="Allison J.M."/>
            <person name="Alzaher A."/>
            <person name="Andaya C.D."/>
            <person name="Asfaw S."/>
            <person name="Bansal N."/>
            <person name="Beauchard M.A."/>
            <person name="Betancourt K.A."/>
            <person name="Bhatia B."/>
            <person name="Boretti N.A."/>
            <person name="Brondi J.N."/>
            <person name="Byrd C.E."/>
            <person name="Cao A."/>
            <person name="Cardosa E.A."/>
            <person name="Carter A."/>
            <person name="Chen S."/>
            <person name="Chen Y."/>
            <person name="Clara V.K."/>
            <person name="Cobuzzi M."/>
            <person name="Conn O.L."/>
            <person name="Crosby I.A."/>
            <person name="Daly S.B."/>
            <person name="Depaz I.X."/>
            <person name="Dhaurali S."/>
            <person name="Dowdy K.M."/>
            <person name="Edokobi N.B."/>
            <person name="Ekanayake A.B."/>
            <person name="Ekekwe S.O."/>
            <person name="Emond M.A."/>
            <person name="Endres L."/>
            <person name="Eng S."/>
            <person name="Felkoski S.A."/>
            <person name="Gant C.D."/>
            <person name="Gaskin B."/>
            <person name="Gondal S."/>
            <person name="Gutmann J."/>
            <person name="Ha T.-A."/>
            <person name="Habteyes H."/>
            <person name="Hariri O."/>
            <person name="Healey R.M."/>
            <person name="Heins J.L."/>
            <person name="Henderson A.L."/>
            <person name="Hernandez F.M."/>
            <person name="Hoang P.T."/>
            <person name="Hope K.T."/>
            <person name="Husna A."/>
            <person name="Hussain A."/>
            <person name="Imani O."/>
            <person name="Jackson N.L."/>
            <person name="Jacob V.M."/>
            <person name="Kang C."/>
            <person name="Kantov R.M."/>
            <person name="Kavuru S."/>
            <person name="Kerr M.S."/>
            <person name="Khan O.A."/>
            <person name="Khan T.M."/>
            <person name="King T."/>
            <person name="Kulkarni R."/>
            <person name="Li A."/>
            <person name="Maczka C."/>
            <person name="Maisonet E."/>
            <person name="Majethia P.M."/>
            <person name="Malik D.A."/>
            <person name="Mariam A."/>
            <person name="Marquess E.B."/>
            <person name="Mattison J."/>
            <person name="Mcdonald N."/>
            <person name="Mehr S."/>
            <person name="Mengers S.R."/>
            <person name="Michaels D.P."/>
            <person name="Mondal S."/>
            <person name="Monney D.B."/>
            <person name="Nakhleh S.I."/>
            <person name="Ndubuizu N.C."/>
            <person name="Nguyen A.H."/>
            <person name="Nguyen K.M."/>
            <person name="Nguyen M.T."/>
            <person name="Nicholas M.L."/>
            <person name="Nimalan J.P."/>
            <person name="O'Connell R.A."/>
            <person name="Odoi E."/>
            <person name="Ojo L."/>
            <person name="Okoye A.E."/>
            <person name="Olateru-Olagbegi O."/>
            <person name="Osei K.V."/>
            <person name="Osei-Tutu A."/>
            <person name="Palilla A.M."/>
            <person name="Pancholi S."/>
            <person name="Park J.H."/>
            <person name="Patel K."/>
            <person name="Patel P."/>
            <person name="Pennington E."/>
            <person name="Peterson R.E."/>
            <person name="Pon J."/>
            <person name="Pourkarim H."/>
            <person name="Reed M.L."/>
            <person name="Rottman V."/>
            <person name="Salazar J."/>
            <person name="Samet S."/>
            <person name="Sendze O."/>
            <person name="Stelmack M.A."/>
            <person name="Stinnett R."/>
            <person name="Tchouaga A.L."/>
            <person name="Thompson E.M."/>
            <person name="Tran N.G."/>
            <person name="Truong T."/>
            <person name="Udo J.A."/>
            <person name="Verona L.T."/>
            <person name="Vu T.-Q."/>
            <person name="Wade J."/>
            <person name="Wang N.Q."/>
            <person name="Waters Z.M."/>
            <person name="Wellman R.J."/>
            <person name="Woldegabreal S."/>
            <person name="Yee A.C."/>
            <person name="Yirefu M."/>
            <person name="Zahangir S."/>
            <person name="Zhai Y."/>
            <person name="Devine C.L."/>
            <person name="Liao K."/>
            <person name="Prasad P.K."/>
            <person name="Ruthenberg K.J."/>
            <person name="Shonk J.A."/>
            <person name="Way M."/>
            <person name="Yousufi H.K."/>
            <person name="Cao L."/>
            <person name="Fox J."/>
            <person name="Hobbs E."/>
            <person name="Kilic S."/>
            <person name="Nunn R."/>
            <person name="Patel R."/>
            <person name="Rubenstein M."/>
            <person name="Cresawn S.G."/>
            <person name="Russell D.A."/>
            <person name="Pope W.H."/>
            <person name="Jacobs-Sera D."/>
            <person name="Hendrix R.W."/>
            <person name="Hatfull G.F."/>
            <person name="Erill I."/>
            <person name="Caruso S.M."/>
        </authorList>
    </citation>
    <scope>NUCLEOTIDE SEQUENCE [LARGE SCALE GENOMIC DNA]</scope>
</reference>
<evidence type="ECO:0000313" key="2">
    <source>
        <dbReference type="Proteomes" id="UP000203219"/>
    </source>
</evidence>
<evidence type="ECO:0000313" key="1">
    <source>
        <dbReference type="EMBL" id="ANH50668.1"/>
    </source>
</evidence>
<dbReference type="KEGG" id="vg:29059919"/>
<dbReference type="Proteomes" id="UP000203219">
    <property type="component" value="Segment"/>
</dbReference>
<proteinExistence type="predicted"/>
<name>A0A173GC01_9CAUD</name>
<dbReference type="RefSeq" id="YP_009281975.1">
    <property type="nucleotide sequence ID" value="NC_031034.1"/>
</dbReference>